<name>A0A7J6M971_PEROL</name>
<evidence type="ECO:0000313" key="4">
    <source>
        <dbReference type="EMBL" id="KAF4668007.1"/>
    </source>
</evidence>
<dbReference type="Gene3D" id="3.30.70.330">
    <property type="match status" value="1"/>
</dbReference>
<dbReference type="Proteomes" id="UP000570595">
    <property type="component" value="Unassembled WGS sequence"/>
</dbReference>
<proteinExistence type="predicted"/>
<protein>
    <recommendedName>
        <fullName evidence="3">RRM domain-containing protein</fullName>
    </recommendedName>
</protein>
<dbReference type="InterPro" id="IPR035979">
    <property type="entry name" value="RBD_domain_sf"/>
</dbReference>
<evidence type="ECO:0000259" key="3">
    <source>
        <dbReference type="PROSITE" id="PS50102"/>
    </source>
</evidence>
<dbReference type="GO" id="GO:0003723">
    <property type="term" value="F:RNA binding"/>
    <property type="evidence" value="ECO:0007669"/>
    <property type="project" value="UniProtKB-UniRule"/>
</dbReference>
<evidence type="ECO:0000256" key="2">
    <source>
        <dbReference type="SAM" id="MobiDB-lite"/>
    </source>
</evidence>
<reference evidence="4 5" key="1">
    <citation type="submission" date="2020-04" db="EMBL/GenBank/DDBJ databases">
        <title>Perkinsus olseni comparative genomics.</title>
        <authorList>
            <person name="Bogema D.R."/>
        </authorList>
    </citation>
    <scope>NUCLEOTIDE SEQUENCE [LARGE SCALE GENOMIC DNA]</scope>
    <source>
        <strain evidence="4">ATCC PRA-179</strain>
    </source>
</reference>
<feature type="compositionally biased region" description="Basic and acidic residues" evidence="2">
    <location>
        <begin position="160"/>
        <end position="170"/>
    </location>
</feature>
<feature type="region of interest" description="Disordered" evidence="2">
    <location>
        <begin position="68"/>
        <end position="111"/>
    </location>
</feature>
<sequence>MSAPGGAPISSKLTSGDVSRLKAAIEAAETVDEITRLERVLLTGRMDDVADLLRREAGRGDVLSSLWMEGGADKKEKRSSSREQPAAESAHRGVPPPLAMPRPKRPRQMPRHVHEVPQEVLTCLHTRLLIRARVSGSSRGLEPVIDPDATIKGWASTRGLSHDSPVKEDVTAPPAAAPHRRDVIAIGVGMCSTLDPTDGRTLGRELCRVVVRDYTEDKKPILDIKVKPSGHVADMRPASTGLDSVDETAVPVAVARQKVMDLMHSGTVVLCMSMLPARALEIRHECWLPMSHLFERDSSRVNKDEIYMKLPLTHEQLHAAVLGTGDARLGRHREPIITDPLLTETLNVVNVVQGAVSMELGKMRSEQDGEEEEEAKALELTHALKIGPPLRSKEIAVEHIPSEWRDPEISALFPDASAVHTVTWELEQPEPQGELEWRGHCMVEFASANVRNKQYSNLKGCTDVFVGYDWEVAEQVNEELLKQLASEFGVVNHARIPGKFRPPFTRDDKSRPFGFVSFADREDAVKMGRKKSLRAPVTGAGGREVLLRPKLGKHLDGPLKRIPVKIGDYVEIHKTEACQPEGNVEKARTAVQRCERELQVETLLQTVLYSVRQEYNKCFEESLKGRAQPVVLTTWEQVEEMLKSDD</sequence>
<dbReference type="OrthoDB" id="433501at2759"/>
<accession>A0A7J6M971</accession>
<evidence type="ECO:0000313" key="5">
    <source>
        <dbReference type="Proteomes" id="UP000570595"/>
    </source>
</evidence>
<feature type="region of interest" description="Disordered" evidence="2">
    <location>
        <begin position="157"/>
        <end position="176"/>
    </location>
</feature>
<feature type="compositionally biased region" description="Basic residues" evidence="2">
    <location>
        <begin position="102"/>
        <end position="111"/>
    </location>
</feature>
<dbReference type="SUPFAM" id="SSF54928">
    <property type="entry name" value="RNA-binding domain, RBD"/>
    <property type="match status" value="1"/>
</dbReference>
<feature type="compositionally biased region" description="Basic and acidic residues" evidence="2">
    <location>
        <begin position="71"/>
        <end position="81"/>
    </location>
</feature>
<dbReference type="Pfam" id="PF00076">
    <property type="entry name" value="RRM_1"/>
    <property type="match status" value="1"/>
</dbReference>
<organism evidence="4 5">
    <name type="scientific">Perkinsus olseni</name>
    <name type="common">Perkinsus atlanticus</name>
    <dbReference type="NCBI Taxonomy" id="32597"/>
    <lineage>
        <taxon>Eukaryota</taxon>
        <taxon>Sar</taxon>
        <taxon>Alveolata</taxon>
        <taxon>Perkinsozoa</taxon>
        <taxon>Perkinsea</taxon>
        <taxon>Perkinsida</taxon>
        <taxon>Perkinsidae</taxon>
        <taxon>Perkinsus</taxon>
    </lineage>
</organism>
<dbReference type="InterPro" id="IPR012677">
    <property type="entry name" value="Nucleotide-bd_a/b_plait_sf"/>
</dbReference>
<evidence type="ECO:0000256" key="1">
    <source>
        <dbReference type="PROSITE-ProRule" id="PRU00176"/>
    </source>
</evidence>
<dbReference type="PROSITE" id="PS50102">
    <property type="entry name" value="RRM"/>
    <property type="match status" value="1"/>
</dbReference>
<dbReference type="AlphaFoldDB" id="A0A7J6M971"/>
<gene>
    <name evidence="4" type="ORF">FOZ61_007306</name>
</gene>
<dbReference type="CDD" id="cd00590">
    <property type="entry name" value="RRM_SF"/>
    <property type="match status" value="1"/>
</dbReference>
<comment type="caution">
    <text evidence="4">The sequence shown here is derived from an EMBL/GenBank/DDBJ whole genome shotgun (WGS) entry which is preliminary data.</text>
</comment>
<feature type="domain" description="RRM" evidence="3">
    <location>
        <begin position="462"/>
        <end position="552"/>
    </location>
</feature>
<keyword evidence="1" id="KW-0694">RNA-binding</keyword>
<dbReference type="InterPro" id="IPR000504">
    <property type="entry name" value="RRM_dom"/>
</dbReference>
<dbReference type="EMBL" id="JABAHT010000044">
    <property type="protein sequence ID" value="KAF4668007.1"/>
    <property type="molecule type" value="Genomic_DNA"/>
</dbReference>